<name>A0ABT2DE04_9BURK</name>
<keyword evidence="3" id="KW-0325">Glycoprotein</keyword>
<sequence>MNKPLPPAPVLNAIEQPARRSRRPLSGRGPAPLALEPRVMFDGATGDAVLAAKAAAERGAAQAAERAVDADRAGIDKLALQAPVAVAGPLDATRHEIVFIEDNVENYQQLVAGVKPGLEVVVLDHTRDGLQQMLAALDGHAPVDAIHLVTHGSEASIRLGSTEVSLANLEGFDKQFARLGSALTANGDFLIYGCDVAAGADGQQFVSRLSQLTGADVAASVDLTGAAARGGNWTLETQTGTVETAALTGDHYDGLLGAANVKVSTDNVVNTSDTLTTVVISGTVDNGTGRDINVTVTGAGGTPSVTSTITGITKTQGGTWSGTINLSSFADGTLNVYVTQGGTAGPSATNDQTFTIVKDTTAPTVATTNTSTASTSSFSLTASDASKVSTLEYQVDSGQWNSLTITPATSVSSTVTLSAQSVGSHRLNVRATDANGNVTVSGTDFTVAATPVNHAPTASGDATLASIPDTNTDPAGATVSALFLSKYSDSDNDAFKGIAIVSYTRDASAGEWQYNSGSGWVNISAVTSASSAITFGVNDQLRFKPASGFSGAAPALSVKLVDAGGTVSTNGVVNASVSGGSSDFSAATVLLKTSVTTTYTLSSPDSKFVTLLSGNNYDPYNDTQSHAADTDLVGNSSAPLLQGGYDTNTQTLYYRVRIGNPTLSKGVPVFTGVVLLGVDVNNDGKLDIFIGVDGRNNGLGVVTFAPGSDLNVSPSTTSITAPVAASGSYSYTSVTTGTTDIGGDGKTDAYLTFSLPFSALQSRVAALGKSISTNTSLGFVLMTLTQNNSINGDIGGIGTMSKGDKDKTWRDLGLLQPINLTAPTLAGISGNYQFVENGAAVTLAPNATFSDFDTRNFSGGKLEVTISGNPESGKDQLSLGASGVSLVGGVVSVNGTQVGTATFASNVLTVSFTGSNVTADQVNAVVRAVNFSNTSDAPSTLNRTVQFKITDPDSNASDPTVAAVTVLVQAVNDAPAVSGAATSLNRTVTSGASYAVGSATISDGLILGRGVNSGISVSDVDAASGTVRVTLTVDLGILELYNAGTRVTTATTIDNVTFSGSRTGTLVLTGTLANINAILTGTNTSDTKVLYQPGLSEVGTAKLTLAVNDQGNTGYGGPLSASATVGTITISAPAPTGTLIGTVIEDNAVTSGNLSASGTLSQNITGSTWLGNTLGSSALGTLAASGATWTYTVNNSAPEVQALVAGQSIEESFQVATAGGNVFVRVTIKGTNDAPTLTVTNGASGYTEKGSATTLFSSATATLGGSGASAESGQSITSLTLDVTNVFDGDQIVIDGTTLYLDHSSTGTLTASGYRVNVSLSGSTATLTVDTAQASPSSIQSLVTGLAYQSSSNNPTNYGNNATRTFTIRSMRDSGGTASGGSDTAAINWSRTVTLTAVNDTPVVNVAPITVNQNTSIVLSSAYLLANDPDTQSSGLTYRITSDPTKGVVKFNGTVVTGAVTFTQQDLDAGSVTYTANPSGSATSDAFSVTVSDGTNTTAAKQVDVSIITTNYAPTTVDNTVTTTEDNSYVFGTADFLFSDFNTGDSMSKVEIFTLPGTGKLQTYVSGAWQDVTGASTMVSTSEITAGHLRFMPVANAYGSPYATFNFKVYDQSNVASSDAQMTVIVTPVNDAPVLTVAPLSLAQGATVTLTTSYLNATDVDTGNGSLTYTVTSAPGKGTIKVSGTAATSFTQQDVIDGKVSYTANTAGSDTFTVSVSDGALSDAKSVGVTITSTNAAPTSTGGTVTTLEDTNYVFGASDFNFSDTNAGDSLSKVEISALPGSGKLQAYVSGAWQDVGASASVTVAEINASHLRFVPVADASGNPYTTFTYKVYDQSNAASADATMTVKVTPVNDAPVLAVSPVTVAQGATITLGTSYLSASDVDTGNGSLTYTVTSAPGKGTITVNGTAATSFTQQDVIDGKVSYTANSYGSDQSDSFSVSVSDGSLTDAKAVGVTITSANVAPTSTGGAVTTAEDTNYVFS</sequence>
<evidence type="ECO:0000256" key="2">
    <source>
        <dbReference type="ARBA" id="ARBA00022737"/>
    </source>
</evidence>
<dbReference type="RefSeq" id="WP_258823359.1">
    <property type="nucleotide sequence ID" value="NZ_JANUHB010000003.1"/>
</dbReference>
<dbReference type="InterPro" id="IPR025592">
    <property type="entry name" value="DUF4347"/>
</dbReference>
<dbReference type="NCBIfam" id="TIGR01965">
    <property type="entry name" value="VCBS_repeat"/>
    <property type="match status" value="1"/>
</dbReference>
<dbReference type="PANTHER" id="PTHR45739">
    <property type="entry name" value="MATRIX PROTEIN, PUTATIVE-RELATED"/>
    <property type="match status" value="1"/>
</dbReference>
<feature type="domain" description="DUF4347" evidence="5">
    <location>
        <begin position="97"/>
        <end position="246"/>
    </location>
</feature>
<comment type="caution">
    <text evidence="6">The sequence shown here is derived from an EMBL/GenBank/DDBJ whole genome shotgun (WGS) entry which is preliminary data.</text>
</comment>
<evidence type="ECO:0000259" key="5">
    <source>
        <dbReference type="Pfam" id="PF14252"/>
    </source>
</evidence>
<dbReference type="InterPro" id="IPR010221">
    <property type="entry name" value="VCBS_dom"/>
</dbReference>
<dbReference type="Pfam" id="PF14252">
    <property type="entry name" value="DUF4347"/>
    <property type="match status" value="1"/>
</dbReference>
<proteinExistence type="predicted"/>
<keyword evidence="1" id="KW-0732">Signal</keyword>
<keyword evidence="2" id="KW-0677">Repeat</keyword>
<feature type="non-terminal residue" evidence="6">
    <location>
        <position position="1982"/>
    </location>
</feature>
<keyword evidence="7" id="KW-1185">Reference proteome</keyword>
<dbReference type="PANTHER" id="PTHR45739:SF8">
    <property type="entry name" value="FRAS1-RELATED EXTRACELLULAR MATRIX PROTEIN 1"/>
    <property type="match status" value="1"/>
</dbReference>
<dbReference type="Proteomes" id="UP001206126">
    <property type="component" value="Unassembled WGS sequence"/>
</dbReference>
<evidence type="ECO:0000313" key="7">
    <source>
        <dbReference type="Proteomes" id="UP001206126"/>
    </source>
</evidence>
<dbReference type="InterPro" id="IPR051561">
    <property type="entry name" value="FRAS1_ECM"/>
</dbReference>
<reference evidence="6 7" key="1">
    <citation type="submission" date="2022-08" db="EMBL/GenBank/DDBJ databases">
        <title>Reclassification of Massilia species as members of the genera Telluria, Duganella, Pseudoduganella, Mokoshia gen. nov. and Zemynaea gen. nov. using orthogonal and non-orthogonal genome-based approaches.</title>
        <authorList>
            <person name="Bowman J.P."/>
        </authorList>
    </citation>
    <scope>NUCLEOTIDE SEQUENCE [LARGE SCALE GENOMIC DNA]</scope>
    <source>
        <strain evidence="6 7">JCM 31605</strain>
    </source>
</reference>
<dbReference type="EMBL" id="JANUHB010000003">
    <property type="protein sequence ID" value="MCS0809551.1"/>
    <property type="molecule type" value="Genomic_DNA"/>
</dbReference>
<dbReference type="Pfam" id="PF16184">
    <property type="entry name" value="Cadherin_3"/>
    <property type="match status" value="3"/>
</dbReference>
<evidence type="ECO:0000256" key="1">
    <source>
        <dbReference type="ARBA" id="ARBA00022729"/>
    </source>
</evidence>
<feature type="region of interest" description="Disordered" evidence="4">
    <location>
        <begin position="1"/>
        <end position="32"/>
    </location>
</feature>
<evidence type="ECO:0000256" key="4">
    <source>
        <dbReference type="SAM" id="MobiDB-lite"/>
    </source>
</evidence>
<evidence type="ECO:0000313" key="6">
    <source>
        <dbReference type="EMBL" id="MCS0809551.1"/>
    </source>
</evidence>
<evidence type="ECO:0000256" key="3">
    <source>
        <dbReference type="ARBA" id="ARBA00023180"/>
    </source>
</evidence>
<accession>A0ABT2DE04</accession>
<dbReference type="InterPro" id="IPR039005">
    <property type="entry name" value="CSPG_rpt"/>
</dbReference>
<organism evidence="6 7">
    <name type="scientific">Massilia agilis</name>
    <dbReference type="NCBI Taxonomy" id="1811226"/>
    <lineage>
        <taxon>Bacteria</taxon>
        <taxon>Pseudomonadati</taxon>
        <taxon>Pseudomonadota</taxon>
        <taxon>Betaproteobacteria</taxon>
        <taxon>Burkholderiales</taxon>
        <taxon>Oxalobacteraceae</taxon>
        <taxon>Telluria group</taxon>
        <taxon>Massilia</taxon>
    </lineage>
</organism>
<dbReference type="PROSITE" id="PS51854">
    <property type="entry name" value="CSPG"/>
    <property type="match status" value="3"/>
</dbReference>
<protein>
    <submittedName>
        <fullName evidence="6">DUF4347 domain-containing protein</fullName>
    </submittedName>
</protein>
<gene>
    <name evidence="6" type="ORF">NX774_16625</name>
</gene>